<keyword evidence="1" id="KW-0067">ATP-binding</keyword>
<name>A0A1L3NJG3_CLOSG</name>
<reference evidence="1 2" key="1">
    <citation type="submission" date="2015-11" db="EMBL/GenBank/DDBJ databases">
        <authorList>
            <person name="Hill K.K."/>
            <person name="Shirey T.B."/>
            <person name="Raphael B."/>
            <person name="Daligault H.E."/>
            <person name="Davenport K.W."/>
            <person name="Bruce D.C."/>
            <person name="Foley B.T."/>
            <person name="Johnson S.L."/>
        </authorList>
    </citation>
    <scope>NUCLEOTIDE SEQUENCE [LARGE SCALE GENOMIC DNA]</scope>
    <source>
        <strain evidence="1 2">CDC_1632</strain>
    </source>
</reference>
<accession>A0A1L3NJG3</accession>
<evidence type="ECO:0000313" key="1">
    <source>
        <dbReference type="EMBL" id="APH16250.1"/>
    </source>
</evidence>
<dbReference type="GO" id="GO:0004386">
    <property type="term" value="F:helicase activity"/>
    <property type="evidence" value="ECO:0007669"/>
    <property type="project" value="UniProtKB-KW"/>
</dbReference>
<keyword evidence="1" id="KW-0378">Hydrolase</keyword>
<organism evidence="1 2">
    <name type="scientific">Clostridium sporogenes</name>
    <dbReference type="NCBI Taxonomy" id="1509"/>
    <lineage>
        <taxon>Bacteria</taxon>
        <taxon>Bacillati</taxon>
        <taxon>Bacillota</taxon>
        <taxon>Clostridia</taxon>
        <taxon>Eubacteriales</taxon>
        <taxon>Clostridiaceae</taxon>
        <taxon>Clostridium</taxon>
    </lineage>
</organism>
<gene>
    <name evidence="1" type="ORF">NPD5_3395</name>
</gene>
<dbReference type="EMBL" id="CP013243">
    <property type="protein sequence ID" value="APH16250.1"/>
    <property type="molecule type" value="Genomic_DNA"/>
</dbReference>
<dbReference type="Proteomes" id="UP000182204">
    <property type="component" value="Chromosome"/>
</dbReference>
<sequence>MSKKIKTTDLNLNVSTGTMLYVDIDIFRFSYNQEIFNLTIKILDGENYEFFEEVDLPEDEVIVDHNDLKIFALNWIFKNVEVVKEI</sequence>
<dbReference type="RefSeq" id="WP_072586709.1">
    <property type="nucleotide sequence ID" value="NZ_CP013243.1"/>
</dbReference>
<proteinExistence type="predicted"/>
<evidence type="ECO:0000313" key="2">
    <source>
        <dbReference type="Proteomes" id="UP000182204"/>
    </source>
</evidence>
<dbReference type="AlphaFoldDB" id="A0A1L3NJG3"/>
<keyword evidence="1" id="KW-0547">Nucleotide-binding</keyword>
<protein>
    <submittedName>
        <fullName evidence="1">Putative aTP-dependent RNA helicase Suv3</fullName>
    </submittedName>
</protein>
<keyword evidence="1" id="KW-0347">Helicase</keyword>